<gene>
    <name evidence="2" type="ORF">ACG04Q_23475</name>
</gene>
<proteinExistence type="predicted"/>
<keyword evidence="3" id="KW-1185">Reference proteome</keyword>
<dbReference type="EMBL" id="JBIGHX010000010">
    <property type="protein sequence ID" value="MFG6464552.1"/>
    <property type="molecule type" value="Genomic_DNA"/>
</dbReference>
<feature type="signal peptide" evidence="1">
    <location>
        <begin position="1"/>
        <end position="23"/>
    </location>
</feature>
<name>A0ABW7GRU3_9BURK</name>
<evidence type="ECO:0008006" key="4">
    <source>
        <dbReference type="Google" id="ProtNLM"/>
    </source>
</evidence>
<protein>
    <recommendedName>
        <fullName evidence="4">Lipoprotein</fullName>
    </recommendedName>
</protein>
<evidence type="ECO:0000256" key="1">
    <source>
        <dbReference type="SAM" id="SignalP"/>
    </source>
</evidence>
<reference evidence="2 3" key="1">
    <citation type="submission" date="2024-08" db="EMBL/GenBank/DDBJ databases">
        <authorList>
            <person name="Lu H."/>
        </authorList>
    </citation>
    <scope>NUCLEOTIDE SEQUENCE [LARGE SCALE GENOMIC DNA]</scope>
    <source>
        <strain evidence="2 3">DXS20W</strain>
    </source>
</reference>
<accession>A0ABW7GRU3</accession>
<dbReference type="SUPFAM" id="SSF50242">
    <property type="entry name" value="TIMP-like"/>
    <property type="match status" value="1"/>
</dbReference>
<comment type="caution">
    <text evidence="2">The sequence shown here is derived from an EMBL/GenBank/DDBJ whole genome shotgun (WGS) entry which is preliminary data.</text>
</comment>
<organism evidence="2 3">
    <name type="scientific">Pelomonas lactea</name>
    <dbReference type="NCBI Taxonomy" id="3299030"/>
    <lineage>
        <taxon>Bacteria</taxon>
        <taxon>Pseudomonadati</taxon>
        <taxon>Pseudomonadota</taxon>
        <taxon>Betaproteobacteria</taxon>
        <taxon>Burkholderiales</taxon>
        <taxon>Sphaerotilaceae</taxon>
        <taxon>Roseateles</taxon>
    </lineage>
</organism>
<keyword evidence="1" id="KW-0732">Signal</keyword>
<dbReference type="RefSeq" id="WP_394513978.1">
    <property type="nucleotide sequence ID" value="NZ_JBIGHX010000010.1"/>
</dbReference>
<feature type="chain" id="PRO_5045616600" description="Lipoprotein" evidence="1">
    <location>
        <begin position="24"/>
        <end position="140"/>
    </location>
</feature>
<evidence type="ECO:0000313" key="3">
    <source>
        <dbReference type="Proteomes" id="UP001606302"/>
    </source>
</evidence>
<evidence type="ECO:0000313" key="2">
    <source>
        <dbReference type="EMBL" id="MFG6464552.1"/>
    </source>
</evidence>
<dbReference type="Proteomes" id="UP001606302">
    <property type="component" value="Unassembled WGS sequence"/>
</dbReference>
<dbReference type="InterPro" id="IPR008993">
    <property type="entry name" value="TIMP-like_OB-fold"/>
</dbReference>
<sequence length="140" mass="15113">MNNISLKALLVLTLAGCTVASHACSCVGARAFTGRSDWAQEAFTSATYIAHVQVVSVLPGKRARIRVLERFKSSEQLQILQALDAESSMCGTGFTSGEEFVAWVERDTVNLCGKLFPEEPLLKALRRLAAATKSAAESHK</sequence>